<name>A0ABQ9H5E5_9NEOP</name>
<dbReference type="EMBL" id="JARBHB010000007">
    <property type="protein sequence ID" value="KAJ8879475.1"/>
    <property type="molecule type" value="Genomic_DNA"/>
</dbReference>
<dbReference type="Proteomes" id="UP001159363">
    <property type="component" value="Chromosome 6"/>
</dbReference>
<proteinExistence type="predicted"/>
<accession>A0ABQ9H5E5</accession>
<keyword evidence="2" id="KW-1185">Reference proteome</keyword>
<gene>
    <name evidence="1" type="ORF">PR048_020083</name>
</gene>
<evidence type="ECO:0000313" key="1">
    <source>
        <dbReference type="EMBL" id="KAJ8879475.1"/>
    </source>
</evidence>
<sequence length="86" mass="9922">MEGQVEHVKEFVAIIKSIPKAYTDMCQNDIKNLGTSQNKNYILEKRLLLFQKGKHANKLEVMEKAGKMLMKYFHDYVVGNMGITKT</sequence>
<organism evidence="1 2">
    <name type="scientific">Dryococelus australis</name>
    <dbReference type="NCBI Taxonomy" id="614101"/>
    <lineage>
        <taxon>Eukaryota</taxon>
        <taxon>Metazoa</taxon>
        <taxon>Ecdysozoa</taxon>
        <taxon>Arthropoda</taxon>
        <taxon>Hexapoda</taxon>
        <taxon>Insecta</taxon>
        <taxon>Pterygota</taxon>
        <taxon>Neoptera</taxon>
        <taxon>Polyneoptera</taxon>
        <taxon>Phasmatodea</taxon>
        <taxon>Verophasmatodea</taxon>
        <taxon>Anareolatae</taxon>
        <taxon>Phasmatidae</taxon>
        <taxon>Eurycanthinae</taxon>
        <taxon>Dryococelus</taxon>
    </lineage>
</organism>
<evidence type="ECO:0000313" key="2">
    <source>
        <dbReference type="Proteomes" id="UP001159363"/>
    </source>
</evidence>
<reference evidence="1 2" key="1">
    <citation type="submission" date="2023-02" db="EMBL/GenBank/DDBJ databases">
        <title>LHISI_Scaffold_Assembly.</title>
        <authorList>
            <person name="Stuart O.P."/>
            <person name="Cleave R."/>
            <person name="Magrath M.J.L."/>
            <person name="Mikheyev A.S."/>
        </authorList>
    </citation>
    <scope>NUCLEOTIDE SEQUENCE [LARGE SCALE GENOMIC DNA]</scope>
    <source>
        <strain evidence="1">Daus_M_001</strain>
        <tissue evidence="1">Leg muscle</tissue>
    </source>
</reference>
<comment type="caution">
    <text evidence="1">The sequence shown here is derived from an EMBL/GenBank/DDBJ whole genome shotgun (WGS) entry which is preliminary data.</text>
</comment>
<protein>
    <submittedName>
        <fullName evidence="1">Uncharacterized protein</fullName>
    </submittedName>
</protein>